<protein>
    <submittedName>
        <fullName evidence="2">Uncharacterized protein</fullName>
    </submittedName>
</protein>
<dbReference type="Gramene" id="ESQ32939">
    <property type="protein sequence ID" value="ESQ32939"/>
    <property type="gene ID" value="EUTSA_v10005337mg"/>
</dbReference>
<evidence type="ECO:0000313" key="2">
    <source>
        <dbReference type="EMBL" id="ESQ32939.1"/>
    </source>
</evidence>
<dbReference type="AlphaFoldDB" id="V4KNP6"/>
<evidence type="ECO:0000313" key="3">
    <source>
        <dbReference type="Proteomes" id="UP000030689"/>
    </source>
</evidence>
<name>V4KNP6_EUTSA</name>
<proteinExistence type="predicted"/>
<reference evidence="2 3" key="1">
    <citation type="journal article" date="2013" name="Front. Plant Sci.">
        <title>The Reference Genome of the Halophytic Plant Eutrema salsugineum.</title>
        <authorList>
            <person name="Yang R."/>
            <person name="Jarvis D.E."/>
            <person name="Chen H."/>
            <person name="Beilstein M.A."/>
            <person name="Grimwood J."/>
            <person name="Jenkins J."/>
            <person name="Shu S."/>
            <person name="Prochnik S."/>
            <person name="Xin M."/>
            <person name="Ma C."/>
            <person name="Schmutz J."/>
            <person name="Wing R.A."/>
            <person name="Mitchell-Olds T."/>
            <person name="Schumaker K.S."/>
            <person name="Wang X."/>
        </authorList>
    </citation>
    <scope>NUCLEOTIDE SEQUENCE [LARGE SCALE GENOMIC DNA]</scope>
</reference>
<organism evidence="2 3">
    <name type="scientific">Eutrema salsugineum</name>
    <name type="common">Saltwater cress</name>
    <name type="synonym">Sisymbrium salsugineum</name>
    <dbReference type="NCBI Taxonomy" id="72664"/>
    <lineage>
        <taxon>Eukaryota</taxon>
        <taxon>Viridiplantae</taxon>
        <taxon>Streptophyta</taxon>
        <taxon>Embryophyta</taxon>
        <taxon>Tracheophyta</taxon>
        <taxon>Spermatophyta</taxon>
        <taxon>Magnoliopsida</taxon>
        <taxon>eudicotyledons</taxon>
        <taxon>Gunneridae</taxon>
        <taxon>Pentapetalae</taxon>
        <taxon>rosids</taxon>
        <taxon>malvids</taxon>
        <taxon>Brassicales</taxon>
        <taxon>Brassicaceae</taxon>
        <taxon>Eutremeae</taxon>
        <taxon>Eutrema</taxon>
    </lineage>
</organism>
<evidence type="ECO:0000256" key="1">
    <source>
        <dbReference type="SAM" id="SignalP"/>
    </source>
</evidence>
<gene>
    <name evidence="2" type="ORF">EUTSA_v10005337mg</name>
</gene>
<dbReference type="OrthoDB" id="1091137at2759"/>
<sequence>MASKMAFSFLLALVIACAMTVRIPNAEAQIFLPCQTTKDCEYLHCSSGTPLCVNKQWQCTISLTHQAKLDNLKNPMTHAQTCKSTNDCDPRMRFTCASRSYMCFDGLCTCTN</sequence>
<dbReference type="EMBL" id="KI517748">
    <property type="protein sequence ID" value="ESQ32939.1"/>
    <property type="molecule type" value="Genomic_DNA"/>
</dbReference>
<keyword evidence="3" id="KW-1185">Reference proteome</keyword>
<accession>V4KNP6</accession>
<feature type="signal peptide" evidence="1">
    <location>
        <begin position="1"/>
        <end position="28"/>
    </location>
</feature>
<dbReference type="PROSITE" id="PS51257">
    <property type="entry name" value="PROKAR_LIPOPROTEIN"/>
    <property type="match status" value="1"/>
</dbReference>
<feature type="chain" id="PRO_5004719933" evidence="1">
    <location>
        <begin position="29"/>
        <end position="112"/>
    </location>
</feature>
<keyword evidence="1" id="KW-0732">Signal</keyword>
<dbReference type="KEGG" id="eus:EUTSA_v10005337mg"/>
<dbReference type="Proteomes" id="UP000030689">
    <property type="component" value="Unassembled WGS sequence"/>
</dbReference>
<dbReference type="OMA" id="RSYMCFD"/>